<evidence type="ECO:0000259" key="3">
    <source>
        <dbReference type="PROSITE" id="PS50048"/>
    </source>
</evidence>
<organism evidence="4 5">
    <name type="scientific">Acrodontium crateriforme</name>
    <dbReference type="NCBI Taxonomy" id="150365"/>
    <lineage>
        <taxon>Eukaryota</taxon>
        <taxon>Fungi</taxon>
        <taxon>Dikarya</taxon>
        <taxon>Ascomycota</taxon>
        <taxon>Pezizomycotina</taxon>
        <taxon>Dothideomycetes</taxon>
        <taxon>Dothideomycetidae</taxon>
        <taxon>Mycosphaerellales</taxon>
        <taxon>Teratosphaeriaceae</taxon>
        <taxon>Acrodontium</taxon>
    </lineage>
</organism>
<dbReference type="EMBL" id="CP138589">
    <property type="protein sequence ID" value="WPH03281.1"/>
    <property type="molecule type" value="Genomic_DNA"/>
</dbReference>
<protein>
    <recommendedName>
        <fullName evidence="3">Zn(2)-C6 fungal-type domain-containing protein</fullName>
    </recommendedName>
</protein>
<dbReference type="InterPro" id="IPR036864">
    <property type="entry name" value="Zn2-C6_fun-type_DNA-bd_sf"/>
</dbReference>
<dbReference type="Proteomes" id="UP001303373">
    <property type="component" value="Chromosome 10"/>
</dbReference>
<feature type="compositionally biased region" description="Basic and acidic residues" evidence="2">
    <location>
        <begin position="10"/>
        <end position="23"/>
    </location>
</feature>
<dbReference type="Pfam" id="PF00172">
    <property type="entry name" value="Zn_clus"/>
    <property type="match status" value="1"/>
</dbReference>
<sequence>MAVTQSYYGVRDDDHSPHAERSSHRVASTGGYYERAVPYTYYDNSRQDPRPNIEIRQMNHTIIHEPQEPKVDHQSGYSRRRIAVACSRCRRRKIKCTGDPGDGSGCQSCRNSASDIATCNFIRVKSTQYFLKDAEGLPTTSCMAPQSMGGQVQNTPIANDARLSLPHLQTRPNFTVDYEQYDASPIEGYNFSATLHRQDSFIGSFNGENCRSWPMTTSSLPAPATTTYYESHPTYTLNGAMSSYQPMMPYSFSPTTRLASTTADSPLSMGALHSSLPIQTTQERRLPAPYNPQSASSPLSNTDLPEIRPLGGSFDGPHDHVNGIHSRHAMPWSTNSNLTATSPESVNENHRSAHGLITQTRVAQVPPTTTTEPVLGYQFNVANSNENTITTSSEHSPVSFLPQAGIDRRRSSSSSSEVSSMPAPNNWSTSYQPVSTYCTTRDDNHYGTRVAPLPSLYSVNNEAAGTTGRSFPMSNERERTLINCHSYTPLRYPEAIHAASLENLKRHASPPATNRVLMSSLDGRYV</sequence>
<dbReference type="Gene3D" id="4.10.240.10">
    <property type="entry name" value="Zn(2)-C6 fungal-type DNA-binding domain"/>
    <property type="match status" value="1"/>
</dbReference>
<keyword evidence="5" id="KW-1185">Reference proteome</keyword>
<feature type="region of interest" description="Disordered" evidence="2">
    <location>
        <begin position="389"/>
        <end position="430"/>
    </location>
</feature>
<dbReference type="AlphaFoldDB" id="A0AAQ3MB15"/>
<evidence type="ECO:0000313" key="4">
    <source>
        <dbReference type="EMBL" id="WPH03281.1"/>
    </source>
</evidence>
<dbReference type="PROSITE" id="PS50048">
    <property type="entry name" value="ZN2_CY6_FUNGAL_2"/>
    <property type="match status" value="1"/>
</dbReference>
<evidence type="ECO:0000256" key="1">
    <source>
        <dbReference type="ARBA" id="ARBA00023242"/>
    </source>
</evidence>
<feature type="domain" description="Zn(2)-C6 fungal-type" evidence="3">
    <location>
        <begin position="85"/>
        <end position="121"/>
    </location>
</feature>
<gene>
    <name evidence="4" type="ORF">R9X50_00615800</name>
</gene>
<evidence type="ECO:0000256" key="2">
    <source>
        <dbReference type="SAM" id="MobiDB-lite"/>
    </source>
</evidence>
<name>A0AAQ3MB15_9PEZI</name>
<feature type="region of interest" description="Disordered" evidence="2">
    <location>
        <begin position="324"/>
        <end position="350"/>
    </location>
</feature>
<dbReference type="GO" id="GO:0008270">
    <property type="term" value="F:zinc ion binding"/>
    <property type="evidence" value="ECO:0007669"/>
    <property type="project" value="InterPro"/>
</dbReference>
<dbReference type="InterPro" id="IPR001138">
    <property type="entry name" value="Zn2Cys6_DnaBD"/>
</dbReference>
<feature type="compositionally biased region" description="Polar residues" evidence="2">
    <location>
        <begin position="332"/>
        <end position="346"/>
    </location>
</feature>
<evidence type="ECO:0000313" key="5">
    <source>
        <dbReference type="Proteomes" id="UP001303373"/>
    </source>
</evidence>
<dbReference type="GO" id="GO:0000981">
    <property type="term" value="F:DNA-binding transcription factor activity, RNA polymerase II-specific"/>
    <property type="evidence" value="ECO:0007669"/>
    <property type="project" value="InterPro"/>
</dbReference>
<proteinExistence type="predicted"/>
<keyword evidence="1" id="KW-0539">Nucleus</keyword>
<reference evidence="4 5" key="1">
    <citation type="submission" date="2023-11" db="EMBL/GenBank/DDBJ databases">
        <title>An acidophilic fungus is an integral part of prey digestion in a carnivorous sundew plant.</title>
        <authorList>
            <person name="Tsai I.J."/>
        </authorList>
    </citation>
    <scope>NUCLEOTIDE SEQUENCE [LARGE SCALE GENOMIC DNA]</scope>
    <source>
        <strain evidence="4">169a</strain>
    </source>
</reference>
<dbReference type="SUPFAM" id="SSF57701">
    <property type="entry name" value="Zn2/Cys6 DNA-binding domain"/>
    <property type="match status" value="1"/>
</dbReference>
<accession>A0AAQ3MB15</accession>
<dbReference type="CDD" id="cd00067">
    <property type="entry name" value="GAL4"/>
    <property type="match status" value="1"/>
</dbReference>
<feature type="region of interest" description="Disordered" evidence="2">
    <location>
        <begin position="1"/>
        <end position="27"/>
    </location>
</feature>